<dbReference type="SMART" id="SM00028">
    <property type="entry name" value="TPR"/>
    <property type="match status" value="3"/>
</dbReference>
<feature type="repeat" description="TPR" evidence="1">
    <location>
        <begin position="642"/>
        <end position="675"/>
    </location>
</feature>
<evidence type="ECO:0000256" key="2">
    <source>
        <dbReference type="SAM" id="MobiDB-lite"/>
    </source>
</evidence>
<dbReference type="PANTHER" id="PTHR46310">
    <property type="entry name" value="AMIDASE 1"/>
    <property type="match status" value="1"/>
</dbReference>
<feature type="region of interest" description="Disordered" evidence="2">
    <location>
        <begin position="693"/>
        <end position="717"/>
    </location>
</feature>
<accession>A0AAW1NTU8</accession>
<evidence type="ECO:0000313" key="4">
    <source>
        <dbReference type="EMBL" id="KAK9794378.1"/>
    </source>
</evidence>
<name>A0AAW1NTU8_9CHLO</name>
<dbReference type="InterPro" id="IPR036928">
    <property type="entry name" value="AS_sf"/>
</dbReference>
<dbReference type="EMBL" id="JALJOQ010000138">
    <property type="protein sequence ID" value="KAK9794378.1"/>
    <property type="molecule type" value="Genomic_DNA"/>
</dbReference>
<dbReference type="SUPFAM" id="SSF48452">
    <property type="entry name" value="TPR-like"/>
    <property type="match status" value="1"/>
</dbReference>
<feature type="repeat" description="TPR" evidence="1">
    <location>
        <begin position="574"/>
        <end position="607"/>
    </location>
</feature>
<dbReference type="Pfam" id="PF13181">
    <property type="entry name" value="TPR_8"/>
    <property type="match status" value="1"/>
</dbReference>
<evidence type="ECO:0000313" key="5">
    <source>
        <dbReference type="Proteomes" id="UP001465755"/>
    </source>
</evidence>
<protein>
    <recommendedName>
        <fullName evidence="3">Amidase domain-containing protein</fullName>
    </recommendedName>
</protein>
<dbReference type="InterPro" id="IPR011990">
    <property type="entry name" value="TPR-like_helical_dom_sf"/>
</dbReference>
<keyword evidence="5" id="KW-1185">Reference proteome</keyword>
<dbReference type="PROSITE" id="PS50005">
    <property type="entry name" value="TPR"/>
    <property type="match status" value="2"/>
</dbReference>
<dbReference type="InterPro" id="IPR019734">
    <property type="entry name" value="TPR_rpt"/>
</dbReference>
<feature type="domain" description="Amidase" evidence="3">
    <location>
        <begin position="167"/>
        <end position="284"/>
    </location>
</feature>
<dbReference type="InterPro" id="IPR023631">
    <property type="entry name" value="Amidase_dom"/>
</dbReference>
<reference evidence="4 5" key="1">
    <citation type="journal article" date="2024" name="Nat. Commun.">
        <title>Phylogenomics reveals the evolutionary origins of lichenization in chlorophyte algae.</title>
        <authorList>
            <person name="Puginier C."/>
            <person name="Libourel C."/>
            <person name="Otte J."/>
            <person name="Skaloud P."/>
            <person name="Haon M."/>
            <person name="Grisel S."/>
            <person name="Petersen M."/>
            <person name="Berrin J.G."/>
            <person name="Delaux P.M."/>
            <person name="Dal Grande F."/>
            <person name="Keller J."/>
        </authorList>
    </citation>
    <scope>NUCLEOTIDE SEQUENCE [LARGE SCALE GENOMIC DNA]</scope>
    <source>
        <strain evidence="4 5">SAG 2036</strain>
    </source>
</reference>
<sequence length="717" mass="76303">MAEEDTALQLEEDEAVWEDELESAERADGGDEHSDVPTPPLGLALQQQRLAKASHSDPQFRHHSQHRPKKAEESNMQTAKAVGAGLCLAIMLGAWATRKFLGRRGRKAGTALAADYSALTEAVHLEGSAKKDGGAKDKSLALNDISLAFSPLLDVQGRPRPHAANSSAPESTAAVLQALVDAGVRIASTTTTEELYLGLQADEGSTMNPLVPDCPASGTGAGVATAVAAGLAVAGIGVDHVAGLKVHASTSGLYCCRVTPGVLPSGGVVPVAGTLDSLSLVSRDPHVLQRIGSALKLPGGSFHKGKLLRLVIAEDLFSECDEVVRKAKNAFVYAAHKWPGNDYVQPTSFAQWLAKNVPSARHLLSPDVAQGSMMVLEAIRHAGVALQYREFLTHHGDLGEPSSGPLNEELAEQLDNCRKLSNTPSIMARAEAVQQELSTALREVCKDGLVFVLPALPAAPPARSGNQEEWNAFEAVAMQFGAIAALAGIPQVNVPIDIPGQGPLSIALLGLAKSDMSLIDIALRMAPLINKVIPTLNTRMAQEDDEREEETAGARARRQSNSHASTASGSGGEAEAFKEKGNTAFKAEQYGAAVQHYTSAIEVDRSNSVYYSNRAMAFLKLMQWESAEADCTRSLRLKPAVVKTLMRRGTARGAQGKLEEAISDYRHVLSLEPNNRQARSELKGLQSTIEALDPSESEALQNGHANEPQVDESHMYS</sequence>
<dbReference type="AlphaFoldDB" id="A0AAW1NTU8"/>
<feature type="region of interest" description="Disordered" evidence="2">
    <location>
        <begin position="540"/>
        <end position="576"/>
    </location>
</feature>
<feature type="compositionally biased region" description="Basic and acidic residues" evidence="2">
    <location>
        <begin position="23"/>
        <end position="35"/>
    </location>
</feature>
<gene>
    <name evidence="4" type="ORF">WJX73_002477</name>
</gene>
<evidence type="ECO:0000256" key="1">
    <source>
        <dbReference type="PROSITE-ProRule" id="PRU00339"/>
    </source>
</evidence>
<feature type="compositionally biased region" description="Acidic residues" evidence="2">
    <location>
        <begin position="1"/>
        <end position="22"/>
    </location>
</feature>
<dbReference type="Gene3D" id="1.25.40.10">
    <property type="entry name" value="Tetratricopeptide repeat domain"/>
    <property type="match status" value="1"/>
</dbReference>
<dbReference type="SUPFAM" id="SSF75304">
    <property type="entry name" value="Amidase signature (AS) enzymes"/>
    <property type="match status" value="1"/>
</dbReference>
<comment type="caution">
    <text evidence="4">The sequence shown here is derived from an EMBL/GenBank/DDBJ whole genome shotgun (WGS) entry which is preliminary data.</text>
</comment>
<dbReference type="Pfam" id="PF01425">
    <property type="entry name" value="Amidase"/>
    <property type="match status" value="1"/>
</dbReference>
<dbReference type="Gene3D" id="3.90.1300.10">
    <property type="entry name" value="Amidase signature (AS) domain"/>
    <property type="match status" value="1"/>
</dbReference>
<feature type="region of interest" description="Disordered" evidence="2">
    <location>
        <begin position="1"/>
        <end position="76"/>
    </location>
</feature>
<proteinExistence type="predicted"/>
<dbReference type="Proteomes" id="UP001465755">
    <property type="component" value="Unassembled WGS sequence"/>
</dbReference>
<evidence type="ECO:0000259" key="3">
    <source>
        <dbReference type="Pfam" id="PF01425"/>
    </source>
</evidence>
<keyword evidence="1" id="KW-0802">TPR repeat</keyword>
<dbReference type="PANTHER" id="PTHR46310:SF7">
    <property type="entry name" value="AMIDASE 1"/>
    <property type="match status" value="1"/>
</dbReference>
<organism evidence="4 5">
    <name type="scientific">Symbiochloris irregularis</name>
    <dbReference type="NCBI Taxonomy" id="706552"/>
    <lineage>
        <taxon>Eukaryota</taxon>
        <taxon>Viridiplantae</taxon>
        <taxon>Chlorophyta</taxon>
        <taxon>core chlorophytes</taxon>
        <taxon>Trebouxiophyceae</taxon>
        <taxon>Trebouxiales</taxon>
        <taxon>Trebouxiaceae</taxon>
        <taxon>Symbiochloris</taxon>
    </lineage>
</organism>